<feature type="region of interest" description="Disordered" evidence="4">
    <location>
        <begin position="237"/>
        <end position="271"/>
    </location>
</feature>
<keyword evidence="2" id="KW-0238">DNA-binding</keyword>
<gene>
    <name evidence="6" type="ORF">GCM10011322_35290</name>
</gene>
<evidence type="ECO:0000256" key="1">
    <source>
        <dbReference type="ARBA" id="ARBA00023015"/>
    </source>
</evidence>
<dbReference type="GO" id="GO:0003700">
    <property type="term" value="F:DNA-binding transcription factor activity"/>
    <property type="evidence" value="ECO:0007669"/>
    <property type="project" value="InterPro"/>
</dbReference>
<keyword evidence="3" id="KW-0804">Transcription</keyword>
<dbReference type="EMBL" id="BMMF01000011">
    <property type="protein sequence ID" value="GGK45060.1"/>
    <property type="molecule type" value="Genomic_DNA"/>
</dbReference>
<dbReference type="SMART" id="SM00345">
    <property type="entry name" value="HTH_GNTR"/>
    <property type="match status" value="1"/>
</dbReference>
<keyword evidence="1" id="KW-0805">Transcription regulation</keyword>
<evidence type="ECO:0000313" key="7">
    <source>
        <dbReference type="Proteomes" id="UP000600449"/>
    </source>
</evidence>
<feature type="compositionally biased region" description="Basic and acidic residues" evidence="4">
    <location>
        <begin position="245"/>
        <end position="271"/>
    </location>
</feature>
<evidence type="ECO:0000256" key="2">
    <source>
        <dbReference type="ARBA" id="ARBA00023125"/>
    </source>
</evidence>
<evidence type="ECO:0000256" key="4">
    <source>
        <dbReference type="SAM" id="MobiDB-lite"/>
    </source>
</evidence>
<evidence type="ECO:0000259" key="5">
    <source>
        <dbReference type="SMART" id="SM00345"/>
    </source>
</evidence>
<dbReference type="PANTHER" id="PTHR43537">
    <property type="entry name" value="TRANSCRIPTIONAL REGULATOR, GNTR FAMILY"/>
    <property type="match status" value="1"/>
</dbReference>
<organism evidence="6 7">
    <name type="scientific">Salinarimonas ramus</name>
    <dbReference type="NCBI Taxonomy" id="690164"/>
    <lineage>
        <taxon>Bacteria</taxon>
        <taxon>Pseudomonadati</taxon>
        <taxon>Pseudomonadota</taxon>
        <taxon>Alphaproteobacteria</taxon>
        <taxon>Hyphomicrobiales</taxon>
        <taxon>Salinarimonadaceae</taxon>
        <taxon>Salinarimonas</taxon>
    </lineage>
</organism>
<dbReference type="RefSeq" id="WP_188914577.1">
    <property type="nucleotide sequence ID" value="NZ_BMMF01000011.1"/>
</dbReference>
<feature type="domain" description="HTH gntR-type" evidence="5">
    <location>
        <begin position="25"/>
        <end position="83"/>
    </location>
</feature>
<evidence type="ECO:0000313" key="6">
    <source>
        <dbReference type="EMBL" id="GGK45060.1"/>
    </source>
</evidence>
<evidence type="ECO:0000256" key="3">
    <source>
        <dbReference type="ARBA" id="ARBA00023163"/>
    </source>
</evidence>
<dbReference type="PANTHER" id="PTHR43537:SF5">
    <property type="entry name" value="UXU OPERON TRANSCRIPTIONAL REGULATOR"/>
    <property type="match status" value="1"/>
</dbReference>
<dbReference type="InterPro" id="IPR000524">
    <property type="entry name" value="Tscrpt_reg_HTH_GntR"/>
</dbReference>
<reference evidence="6 7" key="1">
    <citation type="journal article" date="2014" name="Int. J. Syst. Evol. Microbiol.">
        <title>Complete genome sequence of Corynebacterium casei LMG S-19264T (=DSM 44701T), isolated from a smear-ripened cheese.</title>
        <authorList>
            <consortium name="US DOE Joint Genome Institute (JGI-PGF)"/>
            <person name="Walter F."/>
            <person name="Albersmeier A."/>
            <person name="Kalinowski J."/>
            <person name="Ruckert C."/>
        </authorList>
    </citation>
    <scope>NUCLEOTIDE SEQUENCE [LARGE SCALE GENOMIC DNA]</scope>
    <source>
        <strain evidence="6 7">CGMCC 1.9161</strain>
    </source>
</reference>
<dbReference type="InterPro" id="IPR036388">
    <property type="entry name" value="WH-like_DNA-bd_sf"/>
</dbReference>
<dbReference type="AlphaFoldDB" id="A0A917V718"/>
<comment type="caution">
    <text evidence="6">The sequence shown here is derived from an EMBL/GenBank/DDBJ whole genome shotgun (WGS) entry which is preliminary data.</text>
</comment>
<dbReference type="GO" id="GO:0003677">
    <property type="term" value="F:DNA binding"/>
    <property type="evidence" value="ECO:0007669"/>
    <property type="project" value="UniProtKB-KW"/>
</dbReference>
<proteinExistence type="predicted"/>
<keyword evidence="7" id="KW-1185">Reference proteome</keyword>
<dbReference type="Pfam" id="PF00392">
    <property type="entry name" value="GntR"/>
    <property type="match status" value="1"/>
</dbReference>
<protein>
    <recommendedName>
        <fullName evidence="5">HTH gntR-type domain-containing protein</fullName>
    </recommendedName>
</protein>
<dbReference type="Proteomes" id="UP000600449">
    <property type="component" value="Unassembled WGS sequence"/>
</dbReference>
<name>A0A917V718_9HYPH</name>
<accession>A0A917V718</accession>
<dbReference type="Gene3D" id="1.10.10.10">
    <property type="entry name" value="Winged helix-like DNA-binding domain superfamily/Winged helix DNA-binding domain"/>
    <property type="match status" value="1"/>
</dbReference>
<dbReference type="InterPro" id="IPR036390">
    <property type="entry name" value="WH_DNA-bd_sf"/>
</dbReference>
<sequence>MLDKDSPFAVVTPGPPRSDKLGDLALATLRTAILACDPAPGSIVTEADLARRFGLGLAATRAALARLSAIGWIEAQPRRGWQVLPVSGAHLADLLAARRLLEPVLAETIVPPGRAREMLVQADIFDASVRDMAGRQAGDARHFAELRTASLCAGAVHQPRVRAWLAETWELSLRADRHLAVRLSIVRPALPLGALARALARGEGTAALAVAETMRRAFEERALAACGFSDAPIANAQDRAPARLPADDTRADIHQDGPEAAGDHPTRGQTR</sequence>
<dbReference type="SUPFAM" id="SSF46785">
    <property type="entry name" value="Winged helix' DNA-binding domain"/>
    <property type="match status" value="1"/>
</dbReference>